<evidence type="ECO:0000313" key="3">
    <source>
        <dbReference type="Proteomes" id="UP001189429"/>
    </source>
</evidence>
<evidence type="ECO:0000313" key="2">
    <source>
        <dbReference type="EMBL" id="CAK0878979.1"/>
    </source>
</evidence>
<accession>A0ABN9VZ78</accession>
<dbReference type="Proteomes" id="UP001189429">
    <property type="component" value="Unassembled WGS sequence"/>
</dbReference>
<proteinExistence type="predicted"/>
<reference evidence="2" key="1">
    <citation type="submission" date="2023-10" db="EMBL/GenBank/DDBJ databases">
        <authorList>
            <person name="Chen Y."/>
            <person name="Shah S."/>
            <person name="Dougan E. K."/>
            <person name="Thang M."/>
            <person name="Chan C."/>
        </authorList>
    </citation>
    <scope>NUCLEOTIDE SEQUENCE [LARGE SCALE GENOMIC DNA]</scope>
</reference>
<keyword evidence="3" id="KW-1185">Reference proteome</keyword>
<protein>
    <submittedName>
        <fullName evidence="2">Uncharacterized protein</fullName>
    </submittedName>
</protein>
<evidence type="ECO:0000256" key="1">
    <source>
        <dbReference type="SAM" id="Phobius"/>
    </source>
</evidence>
<name>A0ABN9VZ78_9DINO</name>
<feature type="transmembrane region" description="Helical" evidence="1">
    <location>
        <begin position="28"/>
        <end position="48"/>
    </location>
</feature>
<keyword evidence="1" id="KW-0472">Membrane</keyword>
<keyword evidence="1" id="KW-1133">Transmembrane helix</keyword>
<organism evidence="2 3">
    <name type="scientific">Prorocentrum cordatum</name>
    <dbReference type="NCBI Taxonomy" id="2364126"/>
    <lineage>
        <taxon>Eukaryota</taxon>
        <taxon>Sar</taxon>
        <taxon>Alveolata</taxon>
        <taxon>Dinophyceae</taxon>
        <taxon>Prorocentrales</taxon>
        <taxon>Prorocentraceae</taxon>
        <taxon>Prorocentrum</taxon>
    </lineage>
</organism>
<dbReference type="EMBL" id="CAUYUJ010017907">
    <property type="protein sequence ID" value="CAK0878979.1"/>
    <property type="molecule type" value="Genomic_DNA"/>
</dbReference>
<sequence>MMASVILQRFLAPPPSPGGFAEGLRRPVLLLPLLLLLLLLFLLLLPPLPPPPPPPFSCFLLLVHSSSSCSSSFSSSGRLRPRGKSSTSPPLFFAAAFPPWRYRSKYQPAQECYDAIQGGSCYIASEWARIVGVQKHPSWYDAISEPGSSRTSSRSPRAVLRASLILRITVIHVTFQFKAKRISTVEAVDQESKTVVLKAFGSAVPWSTVEAPWAVGQVVFLKNWTVSIYKGAAQLLCGKESRACVVPPDRIPVGCEPGDDLLNITSVEEAVAGNMAANLTVEVLESTDPEPSAQEVPKMVAEASVKDTESGVVTRILMWSELATHFGPLTKGDVIVIRDVQFRDGVGHLWPGRSFIEVQDTARENEEAES</sequence>
<comment type="caution">
    <text evidence="2">The sequence shown here is derived from an EMBL/GenBank/DDBJ whole genome shotgun (WGS) entry which is preliminary data.</text>
</comment>
<gene>
    <name evidence="2" type="ORF">PCOR1329_LOCUS62561</name>
</gene>
<keyword evidence="1" id="KW-0812">Transmembrane</keyword>